<evidence type="ECO:0000256" key="8">
    <source>
        <dbReference type="ARBA" id="ARBA00022842"/>
    </source>
</evidence>
<dbReference type="GO" id="GO:0005965">
    <property type="term" value="C:protein farnesyltransferase complex"/>
    <property type="evidence" value="ECO:0007669"/>
    <property type="project" value="TreeGrafter"/>
</dbReference>
<dbReference type="InterPro" id="IPR002088">
    <property type="entry name" value="Prenyl_trans_a"/>
</dbReference>
<dbReference type="GO" id="GO:0004660">
    <property type="term" value="F:protein farnesyltransferase activity"/>
    <property type="evidence" value="ECO:0007669"/>
    <property type="project" value="UniProtKB-EC"/>
</dbReference>
<dbReference type="Pfam" id="PF12146">
    <property type="entry name" value="Hydrolase_4"/>
    <property type="match status" value="1"/>
</dbReference>
<evidence type="ECO:0000256" key="3">
    <source>
        <dbReference type="ARBA" id="ARBA00012700"/>
    </source>
</evidence>
<evidence type="ECO:0000313" key="16">
    <source>
        <dbReference type="Proteomes" id="UP001149090"/>
    </source>
</evidence>
<evidence type="ECO:0000256" key="13">
    <source>
        <dbReference type="ARBA" id="ARBA00043219"/>
    </source>
</evidence>
<keyword evidence="6" id="KW-0808">Transferase</keyword>
<dbReference type="Gene3D" id="3.40.50.1820">
    <property type="entry name" value="alpha/beta hydrolase"/>
    <property type="match status" value="1"/>
</dbReference>
<dbReference type="EMBL" id="JAPDFW010000059">
    <property type="protein sequence ID" value="KAJ5076967.1"/>
    <property type="molecule type" value="Genomic_DNA"/>
</dbReference>
<keyword evidence="16" id="KW-1185">Reference proteome</keyword>
<dbReference type="GO" id="GO:0004662">
    <property type="term" value="F:CAAX-protein geranylgeranyltransferase activity"/>
    <property type="evidence" value="ECO:0007669"/>
    <property type="project" value="UniProtKB-EC"/>
</dbReference>
<evidence type="ECO:0000256" key="7">
    <source>
        <dbReference type="ARBA" id="ARBA00022737"/>
    </source>
</evidence>
<dbReference type="GO" id="GO:0005953">
    <property type="term" value="C:CAAX-protein geranylgeranyltransferase complex"/>
    <property type="evidence" value="ECO:0007669"/>
    <property type="project" value="TreeGrafter"/>
</dbReference>
<dbReference type="SUPFAM" id="SSF48439">
    <property type="entry name" value="Protein prenylyltransferase"/>
    <property type="match status" value="1"/>
</dbReference>
<dbReference type="Pfam" id="PF01239">
    <property type="entry name" value="PPTA"/>
    <property type="match status" value="4"/>
</dbReference>
<dbReference type="EC" id="2.5.1.59" evidence="3"/>
<dbReference type="InterPro" id="IPR029058">
    <property type="entry name" value="AB_hydrolase_fold"/>
</dbReference>
<dbReference type="Proteomes" id="UP001149090">
    <property type="component" value="Unassembled WGS sequence"/>
</dbReference>
<comment type="caution">
    <text evidence="15">The sequence shown here is derived from an EMBL/GenBank/DDBJ whole genome shotgun (WGS) entry which is preliminary data.</text>
</comment>
<dbReference type="AlphaFoldDB" id="A0A9Q0LQ30"/>
<dbReference type="EC" id="2.5.1.58" evidence="4"/>
<proteinExistence type="inferred from homology"/>
<name>A0A9Q0LQ30_ANAIG</name>
<evidence type="ECO:0000256" key="2">
    <source>
        <dbReference type="ARBA" id="ARBA00006734"/>
    </source>
</evidence>
<evidence type="ECO:0000256" key="10">
    <source>
        <dbReference type="ARBA" id="ARBA00041392"/>
    </source>
</evidence>
<sequence>MFLIIIFILFLIILLFYCLQDQGLYHPYPKFSDITENLKKNLNMERVWLLTKDNILIFSLLFIKSNSFPTLIYFHGNKGNITQRIEAIQKLMNSMDLNIFLVEYRGFGLSEGSPSEKGLKIDSQTALDYLLKLESLTNKNFFVFGRGLGAAVAIDLVSKNEEKIKGLIVEAPFTSVPKLFSHSSNLFRFVPNFLFRTKWDNSKLIPEITTPILFLSSSDELFIPPKMTKELYQSAKKSKETIFYIFQNEKSETAWRKQNYDTLIKDFISNYSQSNSQSDGDIEISYESDDDDDEFFLQKFDWSDVTPIPQDEDPSKNLSPISYSSEFAITMDYFRAIWKSQEISERALELTKQMIKLNPANYSVWGYRRFLLDKMGKNLKDELVFISDIISLATKNYQIWRHRRLVCEKLNYPNEEKAFIDSALKMDEKNYHAWEYRLWVIENFDLWDNELEFIENMISKDIRNNSAWNARFFIVTKKQTIQTTPEIQQREIDFCLQKLAKVDDNESAWNYLNHFILNNQIKKEKMDFYLVKIEEFHSKNPKNRFPLIVLFHIFSDKKSVYFSKENLLRAQQIAKDLSENLDQIRCYFWNYKQKFLAKLLENF</sequence>
<protein>
    <recommendedName>
        <fullName evidence="9">Protein farnesyltransferase/geranylgeranyltransferase type-1 subunit alpha</fullName>
        <ecNumber evidence="4">2.5.1.58</ecNumber>
        <ecNumber evidence="3">2.5.1.59</ecNumber>
    </recommendedName>
    <alternativeName>
        <fullName evidence="12">CAAX farnesyltransferase subunit alpha</fullName>
    </alternativeName>
    <alternativeName>
        <fullName evidence="11">FTase-alpha</fullName>
    </alternativeName>
    <alternativeName>
        <fullName evidence="10">Ras proteins prenyltransferase subunit alpha</fullName>
    </alternativeName>
    <alternativeName>
        <fullName evidence="13">Type I protein geranyl-geranyltransferase subunit alpha</fullName>
    </alternativeName>
</protein>
<comment type="similarity">
    <text evidence="2">Belongs to the protein prenyltransferase subunit alpha family.</text>
</comment>
<evidence type="ECO:0000313" key="15">
    <source>
        <dbReference type="EMBL" id="KAJ5076967.1"/>
    </source>
</evidence>
<feature type="domain" description="Serine aminopeptidase S33" evidence="14">
    <location>
        <begin position="71"/>
        <end position="187"/>
    </location>
</feature>
<dbReference type="PANTHER" id="PTHR11129:SF1">
    <property type="entry name" value="PROTEIN FARNESYLTRANSFERASE_GERANYLGERANYLTRANSFERASE TYPE-1 SUBUNIT ALPHA"/>
    <property type="match status" value="1"/>
</dbReference>
<dbReference type="PROSITE" id="PS51147">
    <property type="entry name" value="PFTA"/>
    <property type="match status" value="4"/>
</dbReference>
<dbReference type="PANTHER" id="PTHR11129">
    <property type="entry name" value="PROTEIN FARNESYLTRANSFERASE ALPHA SUBUNIT/RAB GERANYLGERANYL TRANSFERASE ALPHA SUBUNIT"/>
    <property type="match status" value="1"/>
</dbReference>
<gene>
    <name evidence="15" type="ORF">M0811_00287</name>
</gene>
<evidence type="ECO:0000256" key="9">
    <source>
        <dbReference type="ARBA" id="ARBA00040965"/>
    </source>
</evidence>
<dbReference type="Gene3D" id="1.25.40.120">
    <property type="entry name" value="Protein prenylyltransferase"/>
    <property type="match status" value="1"/>
</dbReference>
<dbReference type="InterPro" id="IPR022742">
    <property type="entry name" value="Hydrolase_4"/>
</dbReference>
<evidence type="ECO:0000259" key="14">
    <source>
        <dbReference type="Pfam" id="PF12146"/>
    </source>
</evidence>
<evidence type="ECO:0000256" key="12">
    <source>
        <dbReference type="ARBA" id="ARBA00043086"/>
    </source>
</evidence>
<evidence type="ECO:0000256" key="6">
    <source>
        <dbReference type="ARBA" id="ARBA00022679"/>
    </source>
</evidence>
<evidence type="ECO:0000256" key="1">
    <source>
        <dbReference type="ARBA" id="ARBA00001946"/>
    </source>
</evidence>
<evidence type="ECO:0000256" key="4">
    <source>
        <dbReference type="ARBA" id="ARBA00012702"/>
    </source>
</evidence>
<keyword evidence="7" id="KW-0677">Repeat</keyword>
<evidence type="ECO:0000256" key="11">
    <source>
        <dbReference type="ARBA" id="ARBA00042436"/>
    </source>
</evidence>
<keyword evidence="8" id="KW-0460">Magnesium</keyword>
<comment type="cofactor">
    <cofactor evidence="1">
        <name>Mg(2+)</name>
        <dbReference type="ChEBI" id="CHEBI:18420"/>
    </cofactor>
</comment>
<reference evidence="15" key="1">
    <citation type="submission" date="2022-10" db="EMBL/GenBank/DDBJ databases">
        <title>Novel sulphate-reducing endosymbionts in the free-living metamonad Anaeramoeba.</title>
        <authorList>
            <person name="Jerlstrom-Hultqvist J."/>
            <person name="Cepicka I."/>
            <person name="Gallot-Lavallee L."/>
            <person name="Salas-Leiva D."/>
            <person name="Curtis B.A."/>
            <person name="Zahonova K."/>
            <person name="Pipaliya S."/>
            <person name="Dacks J."/>
            <person name="Roger A.J."/>
        </authorList>
    </citation>
    <scope>NUCLEOTIDE SEQUENCE</scope>
    <source>
        <strain evidence="15">BMAN</strain>
    </source>
</reference>
<evidence type="ECO:0000256" key="5">
    <source>
        <dbReference type="ARBA" id="ARBA00022602"/>
    </source>
</evidence>
<accession>A0A9Q0LQ30</accession>
<dbReference type="OrthoDB" id="272289at2759"/>
<dbReference type="SUPFAM" id="SSF53474">
    <property type="entry name" value="alpha/beta-Hydrolases"/>
    <property type="match status" value="1"/>
</dbReference>
<keyword evidence="5" id="KW-0637">Prenyltransferase</keyword>
<organism evidence="15 16">
    <name type="scientific">Anaeramoeba ignava</name>
    <name type="common">Anaerobic marine amoeba</name>
    <dbReference type="NCBI Taxonomy" id="1746090"/>
    <lineage>
        <taxon>Eukaryota</taxon>
        <taxon>Metamonada</taxon>
        <taxon>Anaeramoebidae</taxon>
        <taxon>Anaeramoeba</taxon>
    </lineage>
</organism>